<evidence type="ECO:0000313" key="1">
    <source>
        <dbReference type="EMBL" id="BAT58972.1"/>
    </source>
</evidence>
<evidence type="ECO:0000313" key="2">
    <source>
        <dbReference type="Proteomes" id="UP000236884"/>
    </source>
</evidence>
<keyword evidence="2" id="KW-1185">Reference proteome</keyword>
<name>A0A0S3PSX3_9BRAD</name>
<organism evidence="1 2">
    <name type="scientific">Variibacter gotjawalensis</name>
    <dbReference type="NCBI Taxonomy" id="1333996"/>
    <lineage>
        <taxon>Bacteria</taxon>
        <taxon>Pseudomonadati</taxon>
        <taxon>Pseudomonadota</taxon>
        <taxon>Alphaproteobacteria</taxon>
        <taxon>Hyphomicrobiales</taxon>
        <taxon>Nitrobacteraceae</taxon>
        <taxon>Variibacter</taxon>
    </lineage>
</organism>
<proteinExistence type="predicted"/>
<dbReference type="OrthoDB" id="3569535at2"/>
<dbReference type="KEGG" id="vgo:GJW-30_1_01500"/>
<sequence length="324" mass="35280">MEPDLYAVLAGFVPDTDTGWSLGTFGAIAEFTRDPGEPVELVSRSSRLSAVTGRGGILLFPNTHLRLVASEAVTKSGWSQKVALCLPLDHSAMSRRATLTEIGIDTEALRDEDRGDILFDLGLDVGHLDACVRVSPQVAAQLRRHCGRSLFESGNTAIHDILAAKPHRVFVTRVGRIEVFQPIPPADGRSPEGPHTHLLPALLAHRRTHPATELIPEGLVPVAHFYPPHPVSMGTEFAPDRHESFQQLLRAFGDAGYVRFKDDVSARLDAASTELAPASKADRIAYRVAIKQAHAQGRIIPDSWSISAVHDGDVDPEMVEQHPH</sequence>
<dbReference type="RefSeq" id="WP_096353711.1">
    <property type="nucleotide sequence ID" value="NZ_AP014946.1"/>
</dbReference>
<protein>
    <submittedName>
        <fullName evidence="1">Uncharacterized protein</fullName>
    </submittedName>
</protein>
<gene>
    <name evidence="1" type="ORF">GJW-30_1_01500</name>
</gene>
<dbReference type="Proteomes" id="UP000236884">
    <property type="component" value="Chromosome"/>
</dbReference>
<dbReference type="Pfam" id="PF21973">
    <property type="entry name" value="DUF6925"/>
    <property type="match status" value="1"/>
</dbReference>
<accession>A0A0S3PSX3</accession>
<reference evidence="1 2" key="1">
    <citation type="submission" date="2015-08" db="EMBL/GenBank/DDBJ databases">
        <title>Investigation of the bacterial diversity of lava forest soil.</title>
        <authorList>
            <person name="Lee J.S."/>
        </authorList>
    </citation>
    <scope>NUCLEOTIDE SEQUENCE [LARGE SCALE GENOMIC DNA]</scope>
    <source>
        <strain evidence="1 2">GJW-30</strain>
    </source>
</reference>
<dbReference type="EMBL" id="AP014946">
    <property type="protein sequence ID" value="BAT58972.1"/>
    <property type="molecule type" value="Genomic_DNA"/>
</dbReference>
<dbReference type="AlphaFoldDB" id="A0A0S3PSX3"/>
<dbReference type="InterPro" id="IPR053838">
    <property type="entry name" value="DUF6925"/>
</dbReference>